<accession>A0A7T7FQY5</accession>
<proteinExistence type="predicted"/>
<organism evidence="1">
    <name type="scientific">Kenyan potato cytorhabdovirus</name>
    <dbReference type="NCBI Taxonomy" id="2801326"/>
    <lineage>
        <taxon>Viruses</taxon>
        <taxon>Riboviria</taxon>
        <taxon>Orthornavirae</taxon>
        <taxon>Negarnaviricota</taxon>
        <taxon>Haploviricotina</taxon>
        <taxon>Monjiviricetes</taxon>
        <taxon>Mononegavirales</taxon>
        <taxon>Rhabdoviridae</taxon>
        <taxon>Betarhabdovirinae</taxon>
        <taxon>Alphacytorhabdovirus</taxon>
        <taxon>Alphacytorhabdovirus kenyatuberosum</taxon>
        <taxon>Cytorhabdovirus kenyatuberosum</taxon>
    </lineage>
</organism>
<dbReference type="EMBL" id="MN689397">
    <property type="protein sequence ID" value="QQL94332.1"/>
    <property type="molecule type" value="Viral_cRNA"/>
</dbReference>
<protein>
    <submittedName>
        <fullName evidence="1">Putative movement protein</fullName>
    </submittedName>
</protein>
<name>A0A7T7FQY5_9RHAB</name>
<reference evidence="1" key="1">
    <citation type="submission" date="2019-11" db="EMBL/GenBank/DDBJ databases">
        <title>Metaviromic analysis of potato plants from western Kenya reveals the presence of diverse viral populations, which include novel viral species.</title>
        <authorList>
            <person name="Read D.A."/>
            <person name="Muoma J."/>
            <person name="Onamu R."/>
            <person name="Alinda A."/>
            <person name="Mosoti R.D."/>
            <person name="Thompson G.D."/>
        </authorList>
    </citation>
    <scope>NUCLEOTIDE SEQUENCE</scope>
    <source>
        <strain evidence="1">18-1061</strain>
    </source>
</reference>
<evidence type="ECO:0000313" key="1">
    <source>
        <dbReference type="EMBL" id="QQL94332.1"/>
    </source>
</evidence>
<sequence>MSTTLAFDVNTELVMTEEDGITALTKDLNPWQRIKASCMQNVKLKLIVLNYTSRVSELAKGKITASVVDNTINDDGTSNNILRAETFDVKSDVYMRWSHDVSLHINDLKVNGEAPIILRTEITDCTIKPGYSLGNIKVHIEMSLSNRIFKRISGQAFARITPRKIAELKMSNEFPQIKEAEGEKDLSVIKRSLTMPRKKYVVKNPTEV</sequence>